<keyword evidence="2" id="KW-1185">Reference proteome</keyword>
<protein>
    <submittedName>
        <fullName evidence="1">Uncharacterized protein</fullName>
    </submittedName>
</protein>
<sequence length="158" mass="17383">MPGVGTFPISVSIDSLRTKQAPRPHTHVHGHHHHHYHLGFCSYHPYLRHYSPSTTTATSMSRVSGLAGYTDTDQRYVPSGLAHRTALSTTQARRFVLRDLAELRPLVSTVLRVDAKSKFGTQSSVFASWRLVDCNVNVVVDHSLVSSDTSTGPGTYTA</sequence>
<dbReference type="Proteomes" id="UP000295604">
    <property type="component" value="Unassembled WGS sequence"/>
</dbReference>
<organism evidence="1 2">
    <name type="scientific">Colletotrichum sidae</name>
    <dbReference type="NCBI Taxonomy" id="1347389"/>
    <lineage>
        <taxon>Eukaryota</taxon>
        <taxon>Fungi</taxon>
        <taxon>Dikarya</taxon>
        <taxon>Ascomycota</taxon>
        <taxon>Pezizomycotina</taxon>
        <taxon>Sordariomycetes</taxon>
        <taxon>Hypocreomycetidae</taxon>
        <taxon>Glomerellales</taxon>
        <taxon>Glomerellaceae</taxon>
        <taxon>Colletotrichum</taxon>
        <taxon>Colletotrichum orbiculare species complex</taxon>
    </lineage>
</organism>
<comment type="caution">
    <text evidence="1">The sequence shown here is derived from an EMBL/GenBank/DDBJ whole genome shotgun (WGS) entry which is preliminary data.</text>
</comment>
<evidence type="ECO:0000313" key="1">
    <source>
        <dbReference type="EMBL" id="TEA20132.1"/>
    </source>
</evidence>
<dbReference type="EMBL" id="QAPF01000038">
    <property type="protein sequence ID" value="TEA20132.1"/>
    <property type="molecule type" value="Genomic_DNA"/>
</dbReference>
<proteinExistence type="predicted"/>
<accession>A0A4R8TP08</accession>
<gene>
    <name evidence="1" type="ORF">C8034_v007906</name>
</gene>
<reference evidence="1 2" key="1">
    <citation type="submission" date="2018-11" db="EMBL/GenBank/DDBJ databases">
        <title>Genome sequence and assembly of Colletotrichum sidae.</title>
        <authorList>
            <person name="Gan P."/>
            <person name="Shirasu K."/>
        </authorList>
    </citation>
    <scope>NUCLEOTIDE SEQUENCE [LARGE SCALE GENOMIC DNA]</scope>
    <source>
        <strain evidence="1 2">CBS 518.97</strain>
    </source>
</reference>
<dbReference type="AlphaFoldDB" id="A0A4R8TP08"/>
<name>A0A4R8TP08_9PEZI</name>
<evidence type="ECO:0000313" key="2">
    <source>
        <dbReference type="Proteomes" id="UP000295604"/>
    </source>
</evidence>